<evidence type="ECO:0000313" key="11">
    <source>
        <dbReference type="Proteomes" id="UP001611075"/>
    </source>
</evidence>
<accession>A0ABW7SMW0</accession>
<evidence type="ECO:0000259" key="8">
    <source>
        <dbReference type="Pfam" id="PF02687"/>
    </source>
</evidence>
<comment type="similarity">
    <text evidence="6">Belongs to the ABC-4 integral membrane protein family.</text>
</comment>
<sequence>MFRATLKSLLARKVRLILSGLAVVLGVMFVSGAFVLTDTLGRSFDAVFADAYAGIDVNVAAKPKVAIGEAEGEQVSPAFPADVVGRVRAVPGVAEATGVVNADGARLIGGNGKVVTSFGPPQLGENWTGESDLVKLREGRAPQADDEIVVNAALATAAKVKVGDRVGALTAFDSKRRDFTLVGTFGYSGGRDSVGGVNEIVFTTPAAQRLMLGKPDTFNSVTVRAAGGVTPEALRDDLTRALGPQYEVKTGEQLSADAAAGLKEGLSFFNKVLLGFAAVALLVGTFLILNTFSIIVAQRTRELALMRAIGASGRQIIGSVVLEALAIGLVASILGLGAGIGVGALLAWAFGTFAGGLTLAGLGVPPIAVVSAFAVGMLITVVAALLPALRAARIPPIAAMQDVATPDRPLTRITVSGAVVTAVGGALLAVGLTGNAGGNTLPVILGGVLFTFIGVALLTPLLSRPVVSLLGGLFAWSVPGKLGRLNSGRNPRRTAITAAALMVGIALVTGVTVILDSAKSSIAGAAETTIDAQLVISGAQTGPRPPVFDPAVVDRAAEVPGVNAVVGIYNDNAVVDGDRTMYVVALTDLAAMGQIYHTTAQAGTIATLRPDQVALSVSGAKELGKSVGDRLTGQFARGEGPHTYTVTAVLPDDRAIGSIMLPREAGAEFTSPQPFTALVQLTPGTAVSQVQPQLEALVADSPEVSVADRASFIKQQTSGFDTLLTMIQILLALAIVIAVLGIINTLALSVLERTRELGLLRAIGLRRGQTMRMITVEAVVISVFGALLGIVVGTGLGAAVVRALEDEGITDLVLPWSQIGIFLGLAALIGVVAAALPAIRAARINILGAIAHD</sequence>
<feature type="domain" description="ABC3 transporter permease C-terminal" evidence="8">
    <location>
        <begin position="276"/>
        <end position="396"/>
    </location>
</feature>
<comment type="subcellular location">
    <subcellularLocation>
        <location evidence="1">Cell membrane</location>
        <topology evidence="1">Multi-pass membrane protein</topology>
    </subcellularLocation>
</comment>
<feature type="transmembrane region" description="Helical" evidence="7">
    <location>
        <begin position="772"/>
        <end position="799"/>
    </location>
</feature>
<feature type="transmembrane region" description="Helical" evidence="7">
    <location>
        <begin position="272"/>
        <end position="296"/>
    </location>
</feature>
<keyword evidence="5 7" id="KW-0472">Membrane</keyword>
<dbReference type="EMBL" id="JBIRPU010000006">
    <property type="protein sequence ID" value="MFI0793552.1"/>
    <property type="molecule type" value="Genomic_DNA"/>
</dbReference>
<keyword evidence="4 7" id="KW-1133">Transmembrane helix</keyword>
<evidence type="ECO:0000259" key="9">
    <source>
        <dbReference type="Pfam" id="PF12704"/>
    </source>
</evidence>
<evidence type="ECO:0000313" key="10">
    <source>
        <dbReference type="EMBL" id="MFI0793552.1"/>
    </source>
</evidence>
<keyword evidence="3 7" id="KW-0812">Transmembrane</keyword>
<evidence type="ECO:0000256" key="1">
    <source>
        <dbReference type="ARBA" id="ARBA00004651"/>
    </source>
</evidence>
<evidence type="ECO:0000256" key="6">
    <source>
        <dbReference type="ARBA" id="ARBA00038076"/>
    </source>
</evidence>
<evidence type="ECO:0000256" key="3">
    <source>
        <dbReference type="ARBA" id="ARBA00022692"/>
    </source>
</evidence>
<dbReference type="InterPro" id="IPR050250">
    <property type="entry name" value="Macrolide_Exporter_MacB"/>
</dbReference>
<dbReference type="PANTHER" id="PTHR30572">
    <property type="entry name" value="MEMBRANE COMPONENT OF TRANSPORTER-RELATED"/>
    <property type="match status" value="1"/>
</dbReference>
<feature type="transmembrane region" description="Helical" evidence="7">
    <location>
        <begin position="410"/>
        <end position="432"/>
    </location>
</feature>
<dbReference type="Proteomes" id="UP001611075">
    <property type="component" value="Unassembled WGS sequence"/>
</dbReference>
<feature type="transmembrane region" description="Helical" evidence="7">
    <location>
        <begin position="723"/>
        <end position="751"/>
    </location>
</feature>
<feature type="transmembrane region" description="Helical" evidence="7">
    <location>
        <begin position="495"/>
        <end position="515"/>
    </location>
</feature>
<keyword evidence="11" id="KW-1185">Reference proteome</keyword>
<feature type="transmembrane region" description="Helical" evidence="7">
    <location>
        <begin position="444"/>
        <end position="474"/>
    </location>
</feature>
<evidence type="ECO:0000256" key="7">
    <source>
        <dbReference type="SAM" id="Phobius"/>
    </source>
</evidence>
<feature type="domain" description="ABC3 transporter permease C-terminal" evidence="8">
    <location>
        <begin position="729"/>
        <end position="846"/>
    </location>
</feature>
<feature type="transmembrane region" description="Helical" evidence="7">
    <location>
        <begin position="367"/>
        <end position="389"/>
    </location>
</feature>
<dbReference type="PANTHER" id="PTHR30572:SF4">
    <property type="entry name" value="ABC TRANSPORTER PERMEASE YTRF"/>
    <property type="match status" value="1"/>
</dbReference>
<dbReference type="InterPro" id="IPR003838">
    <property type="entry name" value="ABC3_permease_C"/>
</dbReference>
<feature type="transmembrane region" description="Helical" evidence="7">
    <location>
        <begin position="316"/>
        <end position="347"/>
    </location>
</feature>
<dbReference type="InterPro" id="IPR025857">
    <property type="entry name" value="MacB_PCD"/>
</dbReference>
<dbReference type="RefSeq" id="WP_396679073.1">
    <property type="nucleotide sequence ID" value="NZ_JBIRPU010000006.1"/>
</dbReference>
<protein>
    <submittedName>
        <fullName evidence="10">ABC transporter permease</fullName>
    </submittedName>
</protein>
<dbReference type="Pfam" id="PF12704">
    <property type="entry name" value="MacB_PCD"/>
    <property type="match status" value="2"/>
</dbReference>
<organism evidence="10 11">
    <name type="scientific">Micromonospora rubida</name>
    <dbReference type="NCBI Taxonomy" id="2697657"/>
    <lineage>
        <taxon>Bacteria</taxon>
        <taxon>Bacillati</taxon>
        <taxon>Actinomycetota</taxon>
        <taxon>Actinomycetes</taxon>
        <taxon>Micromonosporales</taxon>
        <taxon>Micromonosporaceae</taxon>
        <taxon>Micromonospora</taxon>
    </lineage>
</organism>
<feature type="domain" description="MacB-like periplasmic core" evidence="9">
    <location>
        <begin position="18"/>
        <end position="240"/>
    </location>
</feature>
<reference evidence="10 11" key="1">
    <citation type="submission" date="2024-10" db="EMBL/GenBank/DDBJ databases">
        <title>The Natural Products Discovery Center: Release of the First 8490 Sequenced Strains for Exploring Actinobacteria Biosynthetic Diversity.</title>
        <authorList>
            <person name="Kalkreuter E."/>
            <person name="Kautsar S.A."/>
            <person name="Yang D."/>
            <person name="Bader C.D."/>
            <person name="Teijaro C.N."/>
            <person name="Fluegel L."/>
            <person name="Davis C.M."/>
            <person name="Simpson J.R."/>
            <person name="Lauterbach L."/>
            <person name="Steele A.D."/>
            <person name="Gui C."/>
            <person name="Meng S."/>
            <person name="Li G."/>
            <person name="Viehrig K."/>
            <person name="Ye F."/>
            <person name="Su P."/>
            <person name="Kiefer A.F."/>
            <person name="Nichols A."/>
            <person name="Cepeda A.J."/>
            <person name="Yan W."/>
            <person name="Fan B."/>
            <person name="Jiang Y."/>
            <person name="Adhikari A."/>
            <person name="Zheng C.-J."/>
            <person name="Schuster L."/>
            <person name="Cowan T.M."/>
            <person name="Smanski M.J."/>
            <person name="Chevrette M.G."/>
            <person name="De Carvalho L.P.S."/>
            <person name="Shen B."/>
        </authorList>
    </citation>
    <scope>NUCLEOTIDE SEQUENCE [LARGE SCALE GENOMIC DNA]</scope>
    <source>
        <strain evidence="10 11">NPDC021253</strain>
    </source>
</reference>
<evidence type="ECO:0000256" key="4">
    <source>
        <dbReference type="ARBA" id="ARBA00022989"/>
    </source>
</evidence>
<proteinExistence type="inferred from homology"/>
<evidence type="ECO:0000256" key="5">
    <source>
        <dbReference type="ARBA" id="ARBA00023136"/>
    </source>
</evidence>
<name>A0ABW7SMW0_9ACTN</name>
<keyword evidence="2" id="KW-1003">Cell membrane</keyword>
<feature type="transmembrane region" description="Helical" evidence="7">
    <location>
        <begin position="819"/>
        <end position="839"/>
    </location>
</feature>
<dbReference type="Pfam" id="PF02687">
    <property type="entry name" value="FtsX"/>
    <property type="match status" value="2"/>
</dbReference>
<evidence type="ECO:0000256" key="2">
    <source>
        <dbReference type="ARBA" id="ARBA00022475"/>
    </source>
</evidence>
<gene>
    <name evidence="10" type="ORF">ACH4OY_12790</name>
</gene>
<comment type="caution">
    <text evidence="10">The sequence shown here is derived from an EMBL/GenBank/DDBJ whole genome shotgun (WGS) entry which is preliminary data.</text>
</comment>
<feature type="domain" description="MacB-like periplasmic core" evidence="9">
    <location>
        <begin position="494"/>
        <end position="697"/>
    </location>
</feature>